<evidence type="ECO:0000313" key="3">
    <source>
        <dbReference type="Proteomes" id="UP000887116"/>
    </source>
</evidence>
<proteinExistence type="predicted"/>
<comment type="caution">
    <text evidence="2">The sequence shown here is derived from an EMBL/GenBank/DDBJ whole genome shotgun (WGS) entry which is preliminary data.</text>
</comment>
<evidence type="ECO:0000313" key="2">
    <source>
        <dbReference type="EMBL" id="GFR30847.1"/>
    </source>
</evidence>
<dbReference type="AlphaFoldDB" id="A0A8X6M3R6"/>
<gene>
    <name evidence="2" type="ORF">TNCT_640811</name>
</gene>
<protein>
    <submittedName>
        <fullName evidence="2">Uncharacterized protein</fullName>
    </submittedName>
</protein>
<reference evidence="2" key="1">
    <citation type="submission" date="2020-07" db="EMBL/GenBank/DDBJ databases">
        <title>Multicomponent nature underlies the extraordinary mechanical properties of spider dragline silk.</title>
        <authorList>
            <person name="Kono N."/>
            <person name="Nakamura H."/>
            <person name="Mori M."/>
            <person name="Yoshida Y."/>
            <person name="Ohtoshi R."/>
            <person name="Malay A.D."/>
            <person name="Moran D.A.P."/>
            <person name="Tomita M."/>
            <person name="Numata K."/>
            <person name="Arakawa K."/>
        </authorList>
    </citation>
    <scope>NUCLEOTIDE SEQUENCE</scope>
</reference>
<organism evidence="2 3">
    <name type="scientific">Trichonephila clavata</name>
    <name type="common">Joro spider</name>
    <name type="synonym">Nephila clavata</name>
    <dbReference type="NCBI Taxonomy" id="2740835"/>
    <lineage>
        <taxon>Eukaryota</taxon>
        <taxon>Metazoa</taxon>
        <taxon>Ecdysozoa</taxon>
        <taxon>Arthropoda</taxon>
        <taxon>Chelicerata</taxon>
        <taxon>Arachnida</taxon>
        <taxon>Araneae</taxon>
        <taxon>Araneomorphae</taxon>
        <taxon>Entelegynae</taxon>
        <taxon>Araneoidea</taxon>
        <taxon>Nephilidae</taxon>
        <taxon>Trichonephila</taxon>
    </lineage>
</organism>
<dbReference type="EMBL" id="BMAO01009428">
    <property type="protein sequence ID" value="GFR30847.1"/>
    <property type="molecule type" value="Genomic_DNA"/>
</dbReference>
<feature type="region of interest" description="Disordered" evidence="1">
    <location>
        <begin position="50"/>
        <end position="92"/>
    </location>
</feature>
<sequence>MVYYKKVDERTRAEKRGFCVSRKSSAPYSRSDFRIGKKCSGVLRIEASTKGDKKSISTPTVKLSHSPQTQLQLKEGNLGTGVSFESGRGVWK</sequence>
<feature type="compositionally biased region" description="Polar residues" evidence="1">
    <location>
        <begin position="56"/>
        <end position="72"/>
    </location>
</feature>
<evidence type="ECO:0000256" key="1">
    <source>
        <dbReference type="SAM" id="MobiDB-lite"/>
    </source>
</evidence>
<dbReference type="Proteomes" id="UP000887116">
    <property type="component" value="Unassembled WGS sequence"/>
</dbReference>
<keyword evidence="3" id="KW-1185">Reference proteome</keyword>
<name>A0A8X6M3R6_TRICU</name>
<accession>A0A8X6M3R6</accession>